<accession>A0ABT1VYF4</accession>
<dbReference type="PANTHER" id="PTHR38442">
    <property type="entry name" value="INNER MEMBRANE PROTEIN-RELATED"/>
    <property type="match status" value="1"/>
</dbReference>
<dbReference type="Pfam" id="PF04286">
    <property type="entry name" value="DUF445"/>
    <property type="match status" value="1"/>
</dbReference>
<name>A0ABT1VYF4_9PROT</name>
<dbReference type="RefSeq" id="WP_422920113.1">
    <property type="nucleotide sequence ID" value="NZ_JAMZEJ010000006.1"/>
</dbReference>
<gene>
    <name evidence="3" type="ORF">NFI88_11030</name>
</gene>
<dbReference type="InterPro" id="IPR007383">
    <property type="entry name" value="DUF445"/>
</dbReference>
<keyword evidence="2" id="KW-0812">Transmembrane</keyword>
<keyword evidence="2" id="KW-0472">Membrane</keyword>
<evidence type="ECO:0000256" key="1">
    <source>
        <dbReference type="SAM" id="MobiDB-lite"/>
    </source>
</evidence>
<dbReference type="Proteomes" id="UP001524547">
    <property type="component" value="Unassembled WGS sequence"/>
</dbReference>
<organism evidence="3 4">
    <name type="scientific">Rhizosaccharibacter radicis</name>
    <dbReference type="NCBI Taxonomy" id="2782605"/>
    <lineage>
        <taxon>Bacteria</taxon>
        <taxon>Pseudomonadati</taxon>
        <taxon>Pseudomonadota</taxon>
        <taxon>Alphaproteobacteria</taxon>
        <taxon>Acetobacterales</taxon>
        <taxon>Acetobacteraceae</taxon>
        <taxon>Rhizosaccharibacter</taxon>
    </lineage>
</organism>
<evidence type="ECO:0000313" key="3">
    <source>
        <dbReference type="EMBL" id="MCQ8241372.1"/>
    </source>
</evidence>
<dbReference type="PANTHER" id="PTHR38442:SF1">
    <property type="entry name" value="INNER MEMBRANE PROTEIN"/>
    <property type="match status" value="1"/>
</dbReference>
<dbReference type="EMBL" id="JAMZEJ010000006">
    <property type="protein sequence ID" value="MCQ8241372.1"/>
    <property type="molecule type" value="Genomic_DNA"/>
</dbReference>
<keyword evidence="2" id="KW-1133">Transmembrane helix</keyword>
<comment type="caution">
    <text evidence="3">The sequence shown here is derived from an EMBL/GenBank/DDBJ whole genome shotgun (WGS) entry which is preliminary data.</text>
</comment>
<keyword evidence="4" id="KW-1185">Reference proteome</keyword>
<reference evidence="3 4" key="1">
    <citation type="submission" date="2022-06" db="EMBL/GenBank/DDBJ databases">
        <title>Rhizosaccharibacter gen. nov. sp. nov. KSS12, endophytic bacteria isolated from sugarcane.</title>
        <authorList>
            <person name="Pitiwittayakul N."/>
        </authorList>
    </citation>
    <scope>NUCLEOTIDE SEQUENCE [LARGE SCALE GENOMIC DNA]</scope>
    <source>
        <strain evidence="3 4">KSS12</strain>
    </source>
</reference>
<evidence type="ECO:0000256" key="2">
    <source>
        <dbReference type="SAM" id="Phobius"/>
    </source>
</evidence>
<feature type="region of interest" description="Disordered" evidence="1">
    <location>
        <begin position="1"/>
        <end position="22"/>
    </location>
</feature>
<evidence type="ECO:0000313" key="4">
    <source>
        <dbReference type="Proteomes" id="UP001524547"/>
    </source>
</evidence>
<protein>
    <submittedName>
        <fullName evidence="3">DUF445 domain-containing protein</fullName>
    </submittedName>
</protein>
<feature type="transmembrane region" description="Helical" evidence="2">
    <location>
        <begin position="37"/>
        <end position="60"/>
    </location>
</feature>
<proteinExistence type="predicted"/>
<sequence>MSTRADNSGDGPGGARTDDKADRDLAARRALRRQKRLATGLLGGMAALAVAGISAGPGFWPQLLAAAAKAGLVGGLADWFAVTALFRRPLGLPIPHTAIIPAQKERLGRALGNFVGNHVLTESEVDAALARLDLPSLLGAALEDPALAAGVERGVVAAMPHLLASLEDGRARELTARALGRVLDGGAAAPAVARALRALVDGDRHQDVLSFLLDQIRALLRSRETHLRTLIEERVREQGGRLVGWAIGGSVATRVLAAINSELDRSDSDDSELRDAVTEWMRREIDLIETDPDRAQDLGATLRSVLTHDSIRAWGADVWQRLRGALEADLHEPDNWVSRLSGAMMARLRRSLAEDPETRRRVESFVRALVLRSLPSLRERMAGFIARVVGGWNGAEITDRLELRVGPDLQFVRINGTLVGFLVGGGLFLLERLFGPGGRAGG</sequence>